<keyword evidence="1" id="KW-0472">Membrane</keyword>
<dbReference type="SUPFAM" id="SSF56219">
    <property type="entry name" value="DNase I-like"/>
    <property type="match status" value="1"/>
</dbReference>
<dbReference type="InterPro" id="IPR036691">
    <property type="entry name" value="Endo/exonu/phosph_ase_sf"/>
</dbReference>
<sequence>MTTETTTESTKDQEGRRWCWGTRLVVTAAVAWAVFLVLHFLLVGEWWVWLVLEATPPVALVVVPAVLLAATWFARPVRRGLALVLAVLLLAGAYLSGYVPAWPDDTRATGTEVKVFAWSTDYWRMSDDEDAFYAFLRGQDADVYLLQEYLYWEGDDRPVRIDDTARLRAEFPGYEVSADGELLTLSRLPVVATHHQPDPGTETGWYWQGRKSQRTDVLVGGRTVSFYNVHLPVPFRIGDDPFSPEFYRFLHEQGTWRLRELDRLRADLAANRNPVVVAGDLNSPWMELTGLGAGTRSHHPGGGTSSTPSWPVSDYSLPRLWRLDWLYTSGDLVVPGYRFGGGEAFSDHAAQEIRIAVPPAS</sequence>
<keyword evidence="3" id="KW-0255">Endonuclease</keyword>
<dbReference type="GO" id="GO:0004519">
    <property type="term" value="F:endonuclease activity"/>
    <property type="evidence" value="ECO:0007669"/>
    <property type="project" value="UniProtKB-KW"/>
</dbReference>
<keyword evidence="3" id="KW-0540">Nuclease</keyword>
<evidence type="ECO:0000256" key="1">
    <source>
        <dbReference type="SAM" id="Phobius"/>
    </source>
</evidence>
<keyword evidence="1" id="KW-0812">Transmembrane</keyword>
<proteinExistence type="predicted"/>
<dbReference type="Gene3D" id="3.60.10.10">
    <property type="entry name" value="Endonuclease/exonuclease/phosphatase"/>
    <property type="match status" value="1"/>
</dbReference>
<dbReference type="GO" id="GO:0004527">
    <property type="term" value="F:exonuclease activity"/>
    <property type="evidence" value="ECO:0007669"/>
    <property type="project" value="UniProtKB-KW"/>
</dbReference>
<evidence type="ECO:0000259" key="2">
    <source>
        <dbReference type="Pfam" id="PF03372"/>
    </source>
</evidence>
<dbReference type="RefSeq" id="WP_143027604.1">
    <property type="nucleotide sequence ID" value="NZ_FNET01000001.1"/>
</dbReference>
<feature type="transmembrane region" description="Helical" evidence="1">
    <location>
        <begin position="54"/>
        <end position="74"/>
    </location>
</feature>
<keyword evidence="3" id="KW-0269">Exonuclease</keyword>
<dbReference type="InterPro" id="IPR005135">
    <property type="entry name" value="Endo/exonuclease/phosphatase"/>
</dbReference>
<name>A0A1G8SHU8_9PSEU</name>
<accession>A0A1G8SHU8</accession>
<protein>
    <submittedName>
        <fullName evidence="3">Metal-dependent hydrolase, endonuclease/exonuclease/phosphatase family</fullName>
    </submittedName>
</protein>
<dbReference type="Pfam" id="PF03372">
    <property type="entry name" value="Exo_endo_phos"/>
    <property type="match status" value="1"/>
</dbReference>
<reference evidence="4" key="1">
    <citation type="submission" date="2016-10" db="EMBL/GenBank/DDBJ databases">
        <authorList>
            <person name="Varghese N."/>
            <person name="Submissions S."/>
        </authorList>
    </citation>
    <scope>NUCLEOTIDE SEQUENCE [LARGE SCALE GENOMIC DNA]</scope>
    <source>
        <strain evidence="4">DSM 44796</strain>
    </source>
</reference>
<evidence type="ECO:0000313" key="3">
    <source>
        <dbReference type="EMBL" id="SDJ28822.1"/>
    </source>
</evidence>
<evidence type="ECO:0000313" key="4">
    <source>
        <dbReference type="Proteomes" id="UP000199682"/>
    </source>
</evidence>
<feature type="transmembrane region" description="Helical" evidence="1">
    <location>
        <begin position="20"/>
        <end position="42"/>
    </location>
</feature>
<organism evidence="3 4">
    <name type="scientific">Lentzea albidocapillata subsp. violacea</name>
    <dbReference type="NCBI Taxonomy" id="128104"/>
    <lineage>
        <taxon>Bacteria</taxon>
        <taxon>Bacillati</taxon>
        <taxon>Actinomycetota</taxon>
        <taxon>Actinomycetes</taxon>
        <taxon>Pseudonocardiales</taxon>
        <taxon>Pseudonocardiaceae</taxon>
        <taxon>Lentzea</taxon>
    </lineage>
</organism>
<dbReference type="AlphaFoldDB" id="A0A1G8SHU8"/>
<feature type="domain" description="Endonuclease/exonuclease/phosphatase" evidence="2">
    <location>
        <begin position="120"/>
        <end position="348"/>
    </location>
</feature>
<gene>
    <name evidence="3" type="ORF">SAMN04488074_101988</name>
</gene>
<feature type="transmembrane region" description="Helical" evidence="1">
    <location>
        <begin position="81"/>
        <end position="99"/>
    </location>
</feature>
<dbReference type="EMBL" id="FNET01000001">
    <property type="protein sequence ID" value="SDJ28822.1"/>
    <property type="molecule type" value="Genomic_DNA"/>
</dbReference>
<dbReference type="Proteomes" id="UP000199682">
    <property type="component" value="Unassembled WGS sequence"/>
</dbReference>
<keyword evidence="3" id="KW-0378">Hydrolase</keyword>
<keyword evidence="1" id="KW-1133">Transmembrane helix</keyword>